<proteinExistence type="predicted"/>
<dbReference type="EMBL" id="JANPWB010000015">
    <property type="protein sequence ID" value="KAJ1091782.1"/>
    <property type="molecule type" value="Genomic_DNA"/>
</dbReference>
<accession>A0AAV7LJP7</accession>
<reference evidence="1" key="1">
    <citation type="journal article" date="2022" name="bioRxiv">
        <title>Sequencing and chromosome-scale assembly of the giantPleurodeles waltlgenome.</title>
        <authorList>
            <person name="Brown T."/>
            <person name="Elewa A."/>
            <person name="Iarovenko S."/>
            <person name="Subramanian E."/>
            <person name="Araus A.J."/>
            <person name="Petzold A."/>
            <person name="Susuki M."/>
            <person name="Suzuki K.-i.T."/>
            <person name="Hayashi T."/>
            <person name="Toyoda A."/>
            <person name="Oliveira C."/>
            <person name="Osipova E."/>
            <person name="Leigh N.D."/>
            <person name="Simon A."/>
            <person name="Yun M.H."/>
        </authorList>
    </citation>
    <scope>NUCLEOTIDE SEQUENCE</scope>
    <source>
        <strain evidence="1">20211129_DDA</strain>
        <tissue evidence="1">Liver</tissue>
    </source>
</reference>
<organism evidence="1 2">
    <name type="scientific">Pleurodeles waltl</name>
    <name type="common">Iberian ribbed newt</name>
    <dbReference type="NCBI Taxonomy" id="8319"/>
    <lineage>
        <taxon>Eukaryota</taxon>
        <taxon>Metazoa</taxon>
        <taxon>Chordata</taxon>
        <taxon>Craniata</taxon>
        <taxon>Vertebrata</taxon>
        <taxon>Euteleostomi</taxon>
        <taxon>Amphibia</taxon>
        <taxon>Batrachia</taxon>
        <taxon>Caudata</taxon>
        <taxon>Salamandroidea</taxon>
        <taxon>Salamandridae</taxon>
        <taxon>Pleurodelinae</taxon>
        <taxon>Pleurodeles</taxon>
    </lineage>
</organism>
<keyword evidence="2" id="KW-1185">Reference proteome</keyword>
<evidence type="ECO:0000313" key="2">
    <source>
        <dbReference type="Proteomes" id="UP001066276"/>
    </source>
</evidence>
<dbReference type="AlphaFoldDB" id="A0AAV7LJP7"/>
<comment type="caution">
    <text evidence="1">The sequence shown here is derived from an EMBL/GenBank/DDBJ whole genome shotgun (WGS) entry which is preliminary data.</text>
</comment>
<name>A0AAV7LJP7_PLEWA</name>
<protein>
    <submittedName>
        <fullName evidence="1">Uncharacterized protein</fullName>
    </submittedName>
</protein>
<sequence length="111" mass="12149">MGFQASRQELFQTRGQIAPRVYLCGLTRKAFGIMVFKGSAVTDKQQAKEGHSASLRPGPHLSAEAELASCSCCVTARGFATRWRKRRVKAVMALCGDVFGLEATWLHMGSE</sequence>
<evidence type="ECO:0000313" key="1">
    <source>
        <dbReference type="EMBL" id="KAJ1091782.1"/>
    </source>
</evidence>
<gene>
    <name evidence="1" type="ORF">NDU88_004897</name>
</gene>
<dbReference type="Proteomes" id="UP001066276">
    <property type="component" value="Chromosome 11"/>
</dbReference>